<dbReference type="OrthoDB" id="434253at2759"/>
<evidence type="ECO:0000313" key="3">
    <source>
        <dbReference type="EMBL" id="TNY21008.1"/>
    </source>
</evidence>
<comment type="caution">
    <text evidence="3">The sequence shown here is derived from an EMBL/GenBank/DDBJ whole genome shotgun (WGS) entry which is preliminary data.</text>
</comment>
<dbReference type="SUPFAM" id="SSF50475">
    <property type="entry name" value="FMN-binding split barrel"/>
    <property type="match status" value="1"/>
</dbReference>
<evidence type="ECO:0000256" key="1">
    <source>
        <dbReference type="SAM" id="MobiDB-lite"/>
    </source>
</evidence>
<protein>
    <recommendedName>
        <fullName evidence="2">General stress protein FMN-binding split barrel domain-containing protein</fullName>
    </recommendedName>
</protein>
<evidence type="ECO:0000313" key="4">
    <source>
        <dbReference type="Proteomes" id="UP000311382"/>
    </source>
</evidence>
<proteinExistence type="predicted"/>
<dbReference type="EMBL" id="SOZI01000052">
    <property type="protein sequence ID" value="TNY21008.1"/>
    <property type="molecule type" value="Genomic_DNA"/>
</dbReference>
<dbReference type="Proteomes" id="UP000311382">
    <property type="component" value="Unassembled WGS sequence"/>
</dbReference>
<dbReference type="PANTHER" id="PTHR34818:SF1">
    <property type="entry name" value="PROTEIN BLI-3"/>
    <property type="match status" value="1"/>
</dbReference>
<keyword evidence="4" id="KW-1185">Reference proteome</keyword>
<name>A0A5C5FW42_9BASI</name>
<dbReference type="STRING" id="5288.A0A5C5FW42"/>
<dbReference type="InterPro" id="IPR012349">
    <property type="entry name" value="Split_barrel_FMN-bd"/>
</dbReference>
<feature type="region of interest" description="Disordered" evidence="1">
    <location>
        <begin position="1"/>
        <end position="21"/>
    </location>
</feature>
<evidence type="ECO:0000259" key="2">
    <source>
        <dbReference type="Pfam" id="PF16242"/>
    </source>
</evidence>
<accession>A0A5C5FW42</accession>
<dbReference type="InterPro" id="IPR038725">
    <property type="entry name" value="YdaG_split_barrel_FMN-bd"/>
</dbReference>
<sequence length="199" mass="21837">MAPSDPYTAKAEQGNESVPASQKFDELRSIIKETKFGLLVSRNKDGHLHSRAMSPASHQGLVFSFIANEDSGKFDELDHDDHVNISFSDPSSTDWASVAGKARVTKDEKTIKELWNPLTKSWFGDLKDGVHTGEPGDPRIAIIQVVPDEIRYWIKNRTSLGQTVEVIKGAVTGETAAPGHLRTITSSELELARQVEGKA</sequence>
<organism evidence="3 4">
    <name type="scientific">Rhodotorula diobovata</name>
    <dbReference type="NCBI Taxonomy" id="5288"/>
    <lineage>
        <taxon>Eukaryota</taxon>
        <taxon>Fungi</taxon>
        <taxon>Dikarya</taxon>
        <taxon>Basidiomycota</taxon>
        <taxon>Pucciniomycotina</taxon>
        <taxon>Microbotryomycetes</taxon>
        <taxon>Sporidiobolales</taxon>
        <taxon>Sporidiobolaceae</taxon>
        <taxon>Rhodotorula</taxon>
    </lineage>
</organism>
<dbReference type="PANTHER" id="PTHR34818">
    <property type="entry name" value="PROTEIN BLI-3"/>
    <property type="match status" value="1"/>
</dbReference>
<dbReference type="Pfam" id="PF16242">
    <property type="entry name" value="Pyrid_ox_like"/>
    <property type="match status" value="1"/>
</dbReference>
<reference evidence="3 4" key="1">
    <citation type="submission" date="2019-03" db="EMBL/GenBank/DDBJ databases">
        <title>Rhodosporidium diobovatum UCD-FST 08-225 genome sequencing, assembly, and annotation.</title>
        <authorList>
            <person name="Fakankun I.U."/>
            <person name="Fristensky B."/>
            <person name="Levin D.B."/>
        </authorList>
    </citation>
    <scope>NUCLEOTIDE SEQUENCE [LARGE SCALE GENOMIC DNA]</scope>
    <source>
        <strain evidence="3 4">UCD-FST 08-225</strain>
    </source>
</reference>
<dbReference type="Gene3D" id="2.30.110.10">
    <property type="entry name" value="Electron Transport, Fmn-binding Protein, Chain A"/>
    <property type="match status" value="1"/>
</dbReference>
<dbReference type="InterPro" id="IPR052917">
    <property type="entry name" value="Stress-Dev_Protein"/>
</dbReference>
<feature type="domain" description="General stress protein FMN-binding split barrel" evidence="2">
    <location>
        <begin position="24"/>
        <end position="175"/>
    </location>
</feature>
<gene>
    <name evidence="3" type="ORF">DMC30DRAFT_416398</name>
</gene>
<dbReference type="AlphaFoldDB" id="A0A5C5FW42"/>